<organism evidence="1">
    <name type="scientific">marine sediment metagenome</name>
    <dbReference type="NCBI Taxonomy" id="412755"/>
    <lineage>
        <taxon>unclassified sequences</taxon>
        <taxon>metagenomes</taxon>
        <taxon>ecological metagenomes</taxon>
    </lineage>
</organism>
<protein>
    <submittedName>
        <fullName evidence="1">Uncharacterized protein</fullName>
    </submittedName>
</protein>
<name>X0T1Y8_9ZZZZ</name>
<dbReference type="AlphaFoldDB" id="X0T1Y8"/>
<proteinExistence type="predicted"/>
<reference evidence="1" key="1">
    <citation type="journal article" date="2014" name="Front. Microbiol.">
        <title>High frequency of phylogenetically diverse reductive dehalogenase-homologous genes in deep subseafloor sedimentary metagenomes.</title>
        <authorList>
            <person name="Kawai M."/>
            <person name="Futagami T."/>
            <person name="Toyoda A."/>
            <person name="Takaki Y."/>
            <person name="Nishi S."/>
            <person name="Hori S."/>
            <person name="Arai W."/>
            <person name="Tsubouchi T."/>
            <person name="Morono Y."/>
            <person name="Uchiyama I."/>
            <person name="Ito T."/>
            <person name="Fujiyama A."/>
            <person name="Inagaki F."/>
            <person name="Takami H."/>
        </authorList>
    </citation>
    <scope>NUCLEOTIDE SEQUENCE</scope>
    <source>
        <strain evidence="1">Expedition CK06-06</strain>
    </source>
</reference>
<sequence>MRKAYGNDVVTRAIGAGKDMLLEDDNWLEDFTFQVDGDTATAMEPGYLRPVRLVRKDGLWKIEPKSMLLSTGLETESQVKMFQLLTGAIADVSRKIGQAGYTAEKINQELSKAMMMATNQAVSGPALPGQ</sequence>
<accession>X0T1Y8</accession>
<gene>
    <name evidence="1" type="ORF">S01H1_06472</name>
</gene>
<evidence type="ECO:0000313" key="1">
    <source>
        <dbReference type="EMBL" id="GAF81376.1"/>
    </source>
</evidence>
<comment type="caution">
    <text evidence="1">The sequence shown here is derived from an EMBL/GenBank/DDBJ whole genome shotgun (WGS) entry which is preliminary data.</text>
</comment>
<dbReference type="EMBL" id="BARS01003341">
    <property type="protein sequence ID" value="GAF81376.1"/>
    <property type="molecule type" value="Genomic_DNA"/>
</dbReference>